<dbReference type="InterPro" id="IPR016181">
    <property type="entry name" value="Acyl_CoA_acyltransferase"/>
</dbReference>
<feature type="domain" description="N-acetyltransferase" evidence="1">
    <location>
        <begin position="3"/>
        <end position="152"/>
    </location>
</feature>
<accession>A0ABS1DBU6</accession>
<sequence>MSFRVRAATLSDLPGVLAICRGHPRRTAQIDIAPQQFAAAVDDAAFAGGDSEHQLLVAVQDTAPDRVLAFLLLRHLPDRLTLLQGLGVDPTETGRGIGGRLLHRALGEACLREAAQIQTRRGPGDAYLARFGFRPGLKGQLARDLRRAPPAVAA</sequence>
<evidence type="ECO:0000313" key="3">
    <source>
        <dbReference type="Proteomes" id="UP001296873"/>
    </source>
</evidence>
<gene>
    <name evidence="2" type="ORF">CKO28_05080</name>
</gene>
<dbReference type="SUPFAM" id="SSF55729">
    <property type="entry name" value="Acyl-CoA N-acyltransferases (Nat)"/>
    <property type="match status" value="1"/>
</dbReference>
<name>A0ABS1DBU6_9PROT</name>
<keyword evidence="3" id="KW-1185">Reference proteome</keyword>
<dbReference type="PROSITE" id="PS51186">
    <property type="entry name" value="GNAT"/>
    <property type="match status" value="1"/>
</dbReference>
<dbReference type="InterPro" id="IPR000182">
    <property type="entry name" value="GNAT_dom"/>
</dbReference>
<proteinExistence type="predicted"/>
<dbReference type="Gene3D" id="3.40.630.30">
    <property type="match status" value="1"/>
</dbReference>
<evidence type="ECO:0000313" key="2">
    <source>
        <dbReference type="EMBL" id="MBK1667402.1"/>
    </source>
</evidence>
<protein>
    <recommendedName>
        <fullName evidence="1">N-acetyltransferase domain-containing protein</fullName>
    </recommendedName>
</protein>
<dbReference type="CDD" id="cd04301">
    <property type="entry name" value="NAT_SF"/>
    <property type="match status" value="1"/>
</dbReference>
<dbReference type="Pfam" id="PF13508">
    <property type="entry name" value="Acetyltransf_7"/>
    <property type="match status" value="1"/>
</dbReference>
<dbReference type="RefSeq" id="WP_200339476.1">
    <property type="nucleotide sequence ID" value="NZ_NRRL01000006.1"/>
</dbReference>
<comment type="caution">
    <text evidence="2">The sequence shown here is derived from an EMBL/GenBank/DDBJ whole genome shotgun (WGS) entry which is preliminary data.</text>
</comment>
<organism evidence="2 3">
    <name type="scientific">Rhodovibrio sodomensis</name>
    <dbReference type="NCBI Taxonomy" id="1088"/>
    <lineage>
        <taxon>Bacteria</taxon>
        <taxon>Pseudomonadati</taxon>
        <taxon>Pseudomonadota</taxon>
        <taxon>Alphaproteobacteria</taxon>
        <taxon>Rhodospirillales</taxon>
        <taxon>Rhodovibrionaceae</taxon>
        <taxon>Rhodovibrio</taxon>
    </lineage>
</organism>
<reference evidence="2 3" key="1">
    <citation type="journal article" date="2020" name="Microorganisms">
        <title>Osmotic Adaptation and Compatible Solute Biosynthesis of Phototrophic Bacteria as Revealed from Genome Analyses.</title>
        <authorList>
            <person name="Imhoff J.F."/>
            <person name="Rahn T."/>
            <person name="Kunzel S."/>
            <person name="Keller A."/>
            <person name="Neulinger S.C."/>
        </authorList>
    </citation>
    <scope>NUCLEOTIDE SEQUENCE [LARGE SCALE GENOMIC DNA]</scope>
    <source>
        <strain evidence="2 3">DSM 9895</strain>
    </source>
</reference>
<dbReference type="Proteomes" id="UP001296873">
    <property type="component" value="Unassembled WGS sequence"/>
</dbReference>
<dbReference type="EMBL" id="NRRL01000006">
    <property type="protein sequence ID" value="MBK1667402.1"/>
    <property type="molecule type" value="Genomic_DNA"/>
</dbReference>
<evidence type="ECO:0000259" key="1">
    <source>
        <dbReference type="PROSITE" id="PS51186"/>
    </source>
</evidence>